<sequence length="324" mass="35583">MEPTTWQGRLAGYTSATRPIRHAPAQKHLPVELITEIISYLTAPRDISSVLATSKQLRGIMLPKVYKDVSIHVNDNTMEKLAAFTACLDLPCAPRTSCGAQVESLTLCSSQGDVSHLFPPLYRLLMQLPNLTKLTLSLLCLNLNADAQLTPADIDLRAQLPEGAALLPAIVPGRSAERIDYCPPDPSPFPFGRDAFQGVCALRVSAEGLAMVDGLAGARPLTHSMVEGPLWPQVFVRGLPQALHNVTALTHHGLALADMFPQLERVDIEYYHDDDERDGDLVLLLAELRHEGKAGKGNLQRLRLLRLWGIVLTEEGRVWSVLRC</sequence>
<organism evidence="1 2">
    <name type="scientific">Pleurotus cornucopiae</name>
    <name type="common">Cornucopia mushroom</name>
    <dbReference type="NCBI Taxonomy" id="5321"/>
    <lineage>
        <taxon>Eukaryota</taxon>
        <taxon>Fungi</taxon>
        <taxon>Dikarya</taxon>
        <taxon>Basidiomycota</taxon>
        <taxon>Agaricomycotina</taxon>
        <taxon>Agaricomycetes</taxon>
        <taxon>Agaricomycetidae</taxon>
        <taxon>Agaricales</taxon>
        <taxon>Pleurotineae</taxon>
        <taxon>Pleurotaceae</taxon>
        <taxon>Pleurotus</taxon>
    </lineage>
</organism>
<keyword evidence="2" id="KW-1185">Reference proteome</keyword>
<evidence type="ECO:0000313" key="1">
    <source>
        <dbReference type="EMBL" id="KAG9225250.1"/>
    </source>
</evidence>
<reference evidence="1 2" key="1">
    <citation type="journal article" date="2021" name="Appl. Environ. Microbiol.">
        <title>Genetic linkage and physical mapping for an oyster mushroom Pleurotus cornucopiae and QTL analysis for the trait cap color.</title>
        <authorList>
            <person name="Zhang Y."/>
            <person name="Gao W."/>
            <person name="Sonnenberg A."/>
            <person name="Chen Q."/>
            <person name="Zhang J."/>
            <person name="Huang C."/>
        </authorList>
    </citation>
    <scope>NUCLEOTIDE SEQUENCE [LARGE SCALE GENOMIC DNA]</scope>
    <source>
        <strain evidence="1">CCMSSC00406</strain>
    </source>
</reference>
<proteinExistence type="predicted"/>
<dbReference type="Proteomes" id="UP000824881">
    <property type="component" value="Unassembled WGS sequence"/>
</dbReference>
<accession>A0ACB7J4Q4</accession>
<protein>
    <submittedName>
        <fullName evidence="1">Uncharacterized protein</fullName>
    </submittedName>
</protein>
<comment type="caution">
    <text evidence="1">The sequence shown here is derived from an EMBL/GenBank/DDBJ whole genome shotgun (WGS) entry which is preliminary data.</text>
</comment>
<name>A0ACB7J4Q4_PLECO</name>
<evidence type="ECO:0000313" key="2">
    <source>
        <dbReference type="Proteomes" id="UP000824881"/>
    </source>
</evidence>
<dbReference type="EMBL" id="WQMT02000003">
    <property type="protein sequence ID" value="KAG9225250.1"/>
    <property type="molecule type" value="Genomic_DNA"/>
</dbReference>
<gene>
    <name evidence="1" type="ORF">CCMSSC00406_0007081</name>
</gene>